<keyword evidence="2" id="KW-1185">Reference proteome</keyword>
<name>T1L2Y1_TETUR</name>
<protein>
    <submittedName>
        <fullName evidence="1">Uncharacterized protein</fullName>
    </submittedName>
</protein>
<reference evidence="2" key="1">
    <citation type="submission" date="2011-08" db="EMBL/GenBank/DDBJ databases">
        <authorList>
            <person name="Rombauts S."/>
        </authorList>
    </citation>
    <scope>NUCLEOTIDE SEQUENCE</scope>
    <source>
        <strain evidence="2">London</strain>
    </source>
</reference>
<accession>T1L2Y1</accession>
<sequence>MVNLKSGFCCYIDFSFAFGQVNDFHIMEMTNR</sequence>
<dbReference type="HOGENOM" id="CLU_3392841_0_0_1"/>
<evidence type="ECO:0000313" key="1">
    <source>
        <dbReference type="EnsemblMetazoa" id="tetur34g00810.1"/>
    </source>
</evidence>
<proteinExistence type="predicted"/>
<reference evidence="1" key="2">
    <citation type="submission" date="2015-06" db="UniProtKB">
        <authorList>
            <consortium name="EnsemblMetazoa"/>
        </authorList>
    </citation>
    <scope>IDENTIFICATION</scope>
</reference>
<organism evidence="1 2">
    <name type="scientific">Tetranychus urticae</name>
    <name type="common">Two-spotted spider mite</name>
    <dbReference type="NCBI Taxonomy" id="32264"/>
    <lineage>
        <taxon>Eukaryota</taxon>
        <taxon>Metazoa</taxon>
        <taxon>Ecdysozoa</taxon>
        <taxon>Arthropoda</taxon>
        <taxon>Chelicerata</taxon>
        <taxon>Arachnida</taxon>
        <taxon>Acari</taxon>
        <taxon>Acariformes</taxon>
        <taxon>Trombidiformes</taxon>
        <taxon>Prostigmata</taxon>
        <taxon>Eleutherengona</taxon>
        <taxon>Raphignathae</taxon>
        <taxon>Tetranychoidea</taxon>
        <taxon>Tetranychidae</taxon>
        <taxon>Tetranychus</taxon>
    </lineage>
</organism>
<dbReference type="EMBL" id="CAEY01000991">
    <property type="status" value="NOT_ANNOTATED_CDS"/>
    <property type="molecule type" value="Genomic_DNA"/>
</dbReference>
<dbReference type="EnsemblMetazoa" id="tetur34g00810.1">
    <property type="protein sequence ID" value="tetur34g00810.1"/>
    <property type="gene ID" value="tetur34g00810"/>
</dbReference>
<dbReference type="Proteomes" id="UP000015104">
    <property type="component" value="Unassembled WGS sequence"/>
</dbReference>
<dbReference type="AlphaFoldDB" id="T1L2Y1"/>
<evidence type="ECO:0000313" key="2">
    <source>
        <dbReference type="Proteomes" id="UP000015104"/>
    </source>
</evidence>